<evidence type="ECO:0000313" key="6">
    <source>
        <dbReference type="Proteomes" id="UP001251857"/>
    </source>
</evidence>
<dbReference type="RefSeq" id="WP_311653254.1">
    <property type="nucleotide sequence ID" value="NZ_JAVRIB010000009.1"/>
</dbReference>
<dbReference type="InterPro" id="IPR016171">
    <property type="entry name" value="Vanillyl_alc_oxidase_C-sub2"/>
</dbReference>
<dbReference type="Pfam" id="PF01565">
    <property type="entry name" value="FAD_binding_4"/>
    <property type="match status" value="1"/>
</dbReference>
<comment type="caution">
    <text evidence="5">The sequence shown here is derived from an EMBL/GenBank/DDBJ whole genome shotgun (WGS) entry which is preliminary data.</text>
</comment>
<name>A0ABU3C0X6_9GAMM</name>
<sequence>MLPEGLIDALIEHLGADAVLTGRDAMAPYERDWRGQFRSQAAAVLRPRTTGQVADAVSLCTQAGVAVIPQAGNTGLVGGSVARPDQVIVSLDRMTAVRSLDADNDTITVEAGCILADVQRAAADAGRLFPLSLAAEGSCRIGGNLATNAGGVNVLRYGNARELTLGLEVVLADGRIWDGLTGLRKDNSGFDLKQWFIGSEGTLGIITAATLRLFPALAQRETAFIAVPDPAAAVRLLGEFRQASGDNCIACELLPRLALELVCRHIPGCRDPLDRPAPWYLLVELASPAAGDWLADALQAVLATGLDDGSVSDAVIAGSLDQAAALWRLRESIPEAQTREGGSLKHDISVPVSRLPAFVSEAGAAVARAIPGVRVCAFGHVGDGNLHFNLSQPPGDDGDAFLARADEAGRIIHDVVAAMDGSVAAEHGIGRLKPAALQRYRSPVAVDLMRAIKQALDPDNRLNPGAVLEYREP</sequence>
<dbReference type="PANTHER" id="PTHR43716:SF2">
    <property type="entry name" value="BLL6224 PROTEIN"/>
    <property type="match status" value="1"/>
</dbReference>
<dbReference type="InterPro" id="IPR016167">
    <property type="entry name" value="FAD-bd_PCMH_sub1"/>
</dbReference>
<dbReference type="Gene3D" id="3.30.70.2190">
    <property type="match status" value="1"/>
</dbReference>
<dbReference type="InterPro" id="IPR004113">
    <property type="entry name" value="FAD-bd_oxidored_4_C"/>
</dbReference>
<dbReference type="Pfam" id="PF02913">
    <property type="entry name" value="FAD-oxidase_C"/>
    <property type="match status" value="1"/>
</dbReference>
<feature type="domain" description="FAD-binding PCMH-type" evidence="4">
    <location>
        <begin position="37"/>
        <end position="216"/>
    </location>
</feature>
<dbReference type="InterPro" id="IPR051264">
    <property type="entry name" value="FAD-oxidored/transferase_4"/>
</dbReference>
<keyword evidence="6" id="KW-1185">Reference proteome</keyword>
<evidence type="ECO:0000259" key="4">
    <source>
        <dbReference type="PROSITE" id="PS51387"/>
    </source>
</evidence>
<dbReference type="PROSITE" id="PS51387">
    <property type="entry name" value="FAD_PCMH"/>
    <property type="match status" value="1"/>
</dbReference>
<organism evidence="5 6">
    <name type="scientific">Spectribacter hydrogenoxidans</name>
    <dbReference type="NCBI Taxonomy" id="3075608"/>
    <lineage>
        <taxon>Bacteria</taxon>
        <taxon>Pseudomonadati</taxon>
        <taxon>Pseudomonadota</taxon>
        <taxon>Gammaproteobacteria</taxon>
        <taxon>Salinisphaerales</taxon>
        <taxon>Salinisphaeraceae</taxon>
        <taxon>Spectribacter</taxon>
    </lineage>
</organism>
<proteinExistence type="inferred from homology"/>
<dbReference type="SUPFAM" id="SSF55103">
    <property type="entry name" value="FAD-linked oxidases, C-terminal domain"/>
    <property type="match status" value="1"/>
</dbReference>
<keyword evidence="3" id="KW-0274">FAD</keyword>
<comment type="similarity">
    <text evidence="1">Belongs to the FAD-binding oxidoreductase/transferase type 4 family.</text>
</comment>
<protein>
    <submittedName>
        <fullName evidence="5">FAD-binding oxidoreductase</fullName>
    </submittedName>
</protein>
<dbReference type="InterPro" id="IPR016169">
    <property type="entry name" value="FAD-bd_PCMH_sub2"/>
</dbReference>
<evidence type="ECO:0000313" key="5">
    <source>
        <dbReference type="EMBL" id="MDT0635207.1"/>
    </source>
</evidence>
<dbReference type="Gene3D" id="3.30.465.10">
    <property type="match status" value="1"/>
</dbReference>
<dbReference type="InterPro" id="IPR006094">
    <property type="entry name" value="Oxid_FAD_bind_N"/>
</dbReference>
<keyword evidence="2" id="KW-0285">Flavoprotein</keyword>
<evidence type="ECO:0000256" key="2">
    <source>
        <dbReference type="ARBA" id="ARBA00022630"/>
    </source>
</evidence>
<dbReference type="EMBL" id="JAVRIB010000009">
    <property type="protein sequence ID" value="MDT0635207.1"/>
    <property type="molecule type" value="Genomic_DNA"/>
</dbReference>
<dbReference type="SUPFAM" id="SSF56176">
    <property type="entry name" value="FAD-binding/transporter-associated domain-like"/>
    <property type="match status" value="1"/>
</dbReference>
<accession>A0ABU3C0X6</accession>
<dbReference type="Gene3D" id="1.10.45.10">
    <property type="entry name" value="Vanillyl-alcohol Oxidase, Chain A, domain 4"/>
    <property type="match status" value="1"/>
</dbReference>
<gene>
    <name evidence="5" type="ORF">RM532_09600</name>
</gene>
<evidence type="ECO:0000256" key="1">
    <source>
        <dbReference type="ARBA" id="ARBA00008000"/>
    </source>
</evidence>
<dbReference type="Gene3D" id="3.30.43.10">
    <property type="entry name" value="Uridine Diphospho-n-acetylenolpyruvylglucosamine Reductase, domain 2"/>
    <property type="match status" value="1"/>
</dbReference>
<dbReference type="Gene3D" id="3.30.70.2740">
    <property type="match status" value="1"/>
</dbReference>
<evidence type="ECO:0000256" key="3">
    <source>
        <dbReference type="ARBA" id="ARBA00022827"/>
    </source>
</evidence>
<dbReference type="InterPro" id="IPR036318">
    <property type="entry name" value="FAD-bd_PCMH-like_sf"/>
</dbReference>
<dbReference type="Proteomes" id="UP001251857">
    <property type="component" value="Unassembled WGS sequence"/>
</dbReference>
<dbReference type="InterPro" id="IPR016164">
    <property type="entry name" value="FAD-linked_Oxase-like_C"/>
</dbReference>
<dbReference type="PANTHER" id="PTHR43716">
    <property type="entry name" value="D-2-HYDROXYGLUTARATE DEHYDROGENASE, MITOCHONDRIAL"/>
    <property type="match status" value="1"/>
</dbReference>
<dbReference type="InterPro" id="IPR016166">
    <property type="entry name" value="FAD-bd_PCMH"/>
</dbReference>
<reference evidence="5 6" key="1">
    <citation type="submission" date="2023-09" db="EMBL/GenBank/DDBJ databases">
        <authorList>
            <person name="Rey-Velasco X."/>
        </authorList>
    </citation>
    <scope>NUCLEOTIDE SEQUENCE [LARGE SCALE GENOMIC DNA]</scope>
    <source>
        <strain evidence="5 6">W335</strain>
    </source>
</reference>